<reference evidence="2 3" key="1">
    <citation type="submission" date="2016-11" db="EMBL/GenBank/DDBJ databases">
        <title>Study of marine rhodopsin-containing bacteria.</title>
        <authorList>
            <person name="Yoshizawa S."/>
            <person name="Kumagai Y."/>
            <person name="Kogure K."/>
        </authorList>
    </citation>
    <scope>NUCLEOTIDE SEQUENCE [LARGE SCALE GENOMIC DNA]</scope>
    <source>
        <strain evidence="2 3">SAORIC-28</strain>
    </source>
</reference>
<feature type="signal peptide" evidence="1">
    <location>
        <begin position="1"/>
        <end position="18"/>
    </location>
</feature>
<dbReference type="EMBL" id="MQWD01000001">
    <property type="protein sequence ID" value="PAP75333.1"/>
    <property type="molecule type" value="Genomic_DNA"/>
</dbReference>
<name>A0A271IVU0_9BACT</name>
<dbReference type="OrthoDB" id="511454at2"/>
<evidence type="ECO:0000256" key="1">
    <source>
        <dbReference type="SAM" id="SignalP"/>
    </source>
</evidence>
<feature type="chain" id="PRO_5012944624" evidence="1">
    <location>
        <begin position="19"/>
        <end position="156"/>
    </location>
</feature>
<dbReference type="Proteomes" id="UP000216339">
    <property type="component" value="Unassembled WGS sequence"/>
</dbReference>
<keyword evidence="1" id="KW-0732">Signal</keyword>
<proteinExistence type="predicted"/>
<evidence type="ECO:0000313" key="2">
    <source>
        <dbReference type="EMBL" id="PAP75333.1"/>
    </source>
</evidence>
<protein>
    <submittedName>
        <fullName evidence="2">Uncharacterized protein</fullName>
    </submittedName>
</protein>
<keyword evidence="3" id="KW-1185">Reference proteome</keyword>
<accession>A0A271IVU0</accession>
<organism evidence="2 3">
    <name type="scientific">Rubrivirga marina</name>
    <dbReference type="NCBI Taxonomy" id="1196024"/>
    <lineage>
        <taxon>Bacteria</taxon>
        <taxon>Pseudomonadati</taxon>
        <taxon>Rhodothermota</taxon>
        <taxon>Rhodothermia</taxon>
        <taxon>Rhodothermales</taxon>
        <taxon>Rubricoccaceae</taxon>
        <taxon>Rubrivirga</taxon>
    </lineage>
</organism>
<comment type="caution">
    <text evidence="2">The sequence shown here is derived from an EMBL/GenBank/DDBJ whole genome shotgun (WGS) entry which is preliminary data.</text>
</comment>
<sequence length="156" mass="16755">MVRFAPLALVLLAAPALAQDAPTDARVEQALSQNNISYSAESNGDYRILFTLPGERSQLVWISPRTDTAGSLDVRRVFSYAAGMEEGQALSGGWAEQLLRNNAGYVVGSWSLTDNRVMFSTTVPADASDRVLLDTVALVMTTADGVEAELTGADEW</sequence>
<dbReference type="RefSeq" id="WP_095508968.1">
    <property type="nucleotide sequence ID" value="NZ_MQWD01000001.1"/>
</dbReference>
<evidence type="ECO:0000313" key="3">
    <source>
        <dbReference type="Proteomes" id="UP000216339"/>
    </source>
</evidence>
<gene>
    <name evidence="2" type="ORF">BSZ37_02170</name>
</gene>
<dbReference type="AlphaFoldDB" id="A0A271IVU0"/>